<dbReference type="RefSeq" id="WP_257313080.1">
    <property type="nucleotide sequence ID" value="NZ_JANFDG010000003.1"/>
</dbReference>
<proteinExistence type="predicted"/>
<comment type="caution">
    <text evidence="3">The sequence shown here is derived from an EMBL/GenBank/DDBJ whole genome shotgun (WGS) entry which is preliminary data.</text>
</comment>
<evidence type="ECO:0000313" key="4">
    <source>
        <dbReference type="Proteomes" id="UP001595377"/>
    </source>
</evidence>
<dbReference type="PANTHER" id="PTHR30222:SF2">
    <property type="entry name" value="ABC TRANSPORTER SUBSTRATE-BINDING PROTEIN"/>
    <property type="match status" value="1"/>
</dbReference>
<keyword evidence="2" id="KW-0574">Periplasm</keyword>
<protein>
    <submittedName>
        <fullName evidence="3">ABC transporter substrate-binding protein</fullName>
    </submittedName>
</protein>
<dbReference type="InterPro" id="IPR006059">
    <property type="entry name" value="SBP"/>
</dbReference>
<dbReference type="EMBL" id="JBHRSP010000019">
    <property type="protein sequence ID" value="MFC3074099.1"/>
    <property type="molecule type" value="Genomic_DNA"/>
</dbReference>
<reference evidence="4" key="1">
    <citation type="journal article" date="2019" name="Int. J. Syst. Evol. Microbiol.">
        <title>The Global Catalogue of Microorganisms (GCM) 10K type strain sequencing project: providing services to taxonomists for standard genome sequencing and annotation.</title>
        <authorList>
            <consortium name="The Broad Institute Genomics Platform"/>
            <consortium name="The Broad Institute Genome Sequencing Center for Infectious Disease"/>
            <person name="Wu L."/>
            <person name="Ma J."/>
        </authorList>
    </citation>
    <scope>NUCLEOTIDE SEQUENCE [LARGE SCALE GENOMIC DNA]</scope>
    <source>
        <strain evidence="4">KCTC 52677</strain>
    </source>
</reference>
<keyword evidence="1" id="KW-0732">Signal</keyword>
<dbReference type="SUPFAM" id="SSF53850">
    <property type="entry name" value="Periplasmic binding protein-like II"/>
    <property type="match status" value="1"/>
</dbReference>
<dbReference type="Proteomes" id="UP001595377">
    <property type="component" value="Unassembled WGS sequence"/>
</dbReference>
<gene>
    <name evidence="3" type="ORF">ACFOHH_13380</name>
</gene>
<name>A0ABV7DGN0_9HYPH</name>
<evidence type="ECO:0000256" key="1">
    <source>
        <dbReference type="ARBA" id="ARBA00022729"/>
    </source>
</evidence>
<evidence type="ECO:0000313" key="3">
    <source>
        <dbReference type="EMBL" id="MFC3074099.1"/>
    </source>
</evidence>
<sequence length="321" mass="34912">MLSPGGTVFAGGKAALWGPAGEALGIAVKEETTDEGLPAVRLQVGAGNVTADIVFLADYEGELGGREGILEPLDYSVIDRSKFLPGTTSDYCVGVYGYATVMAWNTKTYSGEQPKTWQDFFDVEKFPGRRAMRSNAETQIEAALLGDGVPAAELYDVMATDEGLERALNKIRALKPHIAVWWSSGAQHGQFMKDGEIDMTTGWNGRFEFARKEGGAVDYTFNQGILATDCLAVPKGAPNKDLAMKMIAEMSNARSQAEMSKYTNYGPVIPEAFSIGVIDSEAAKVLPTNPEYSDGLIIQNIGWWLDNNDRVKAMYEDMMTE</sequence>
<keyword evidence="4" id="KW-1185">Reference proteome</keyword>
<accession>A0ABV7DGN0</accession>
<evidence type="ECO:0000256" key="2">
    <source>
        <dbReference type="ARBA" id="ARBA00022764"/>
    </source>
</evidence>
<dbReference type="Pfam" id="PF13416">
    <property type="entry name" value="SBP_bac_8"/>
    <property type="match status" value="1"/>
</dbReference>
<dbReference type="PANTHER" id="PTHR30222">
    <property type="entry name" value="SPERMIDINE/PUTRESCINE-BINDING PERIPLASMIC PROTEIN"/>
    <property type="match status" value="1"/>
</dbReference>
<dbReference type="Gene3D" id="3.40.190.10">
    <property type="entry name" value="Periplasmic binding protein-like II"/>
    <property type="match status" value="2"/>
</dbReference>
<organism evidence="3 4">
    <name type="scientific">Shinella pollutisoli</name>
    <dbReference type="NCBI Taxonomy" id="2250594"/>
    <lineage>
        <taxon>Bacteria</taxon>
        <taxon>Pseudomonadati</taxon>
        <taxon>Pseudomonadota</taxon>
        <taxon>Alphaproteobacteria</taxon>
        <taxon>Hyphomicrobiales</taxon>
        <taxon>Rhizobiaceae</taxon>
        <taxon>Shinella</taxon>
    </lineage>
</organism>
<dbReference type="CDD" id="cd13589">
    <property type="entry name" value="PBP2_polyamine_RpCGA009"/>
    <property type="match status" value="1"/>
</dbReference>